<dbReference type="RefSeq" id="WP_046478613.1">
    <property type="nucleotide sequence ID" value="NZ_LN829118.1"/>
</dbReference>
<reference evidence="7" key="1">
    <citation type="submission" date="2015-02" db="EMBL/GenBank/DDBJ databases">
        <authorList>
            <person name="Chooi Y.-H."/>
        </authorList>
    </citation>
    <scope>NUCLEOTIDE SEQUENCE [LARGE SCALE GENOMIC DNA]</scope>
    <source>
        <strain evidence="7">strain Y</strain>
    </source>
</reference>
<name>A0A0D6JIW1_9HYPH</name>
<keyword evidence="2 4" id="KW-0442">Lipid degradation</keyword>
<feature type="active site" description="Nucleophile" evidence="4">
    <location>
        <position position="41"/>
    </location>
</feature>
<dbReference type="AlphaFoldDB" id="A0A0D6JIW1"/>
<gene>
    <name evidence="6" type="primary">rssA</name>
    <name evidence="6" type="ORF">YBN1229_v1_3085</name>
</gene>
<feature type="short sequence motif" description="GXSXG" evidence="4">
    <location>
        <begin position="39"/>
        <end position="43"/>
    </location>
</feature>
<evidence type="ECO:0000313" key="7">
    <source>
        <dbReference type="Proteomes" id="UP000033187"/>
    </source>
</evidence>
<evidence type="ECO:0000256" key="1">
    <source>
        <dbReference type="ARBA" id="ARBA00022801"/>
    </source>
</evidence>
<evidence type="ECO:0000313" key="6">
    <source>
        <dbReference type="EMBL" id="CPR21518.1"/>
    </source>
</evidence>
<feature type="short sequence motif" description="DGA/G" evidence="4">
    <location>
        <begin position="155"/>
        <end position="157"/>
    </location>
</feature>
<keyword evidence="1 4" id="KW-0378">Hydrolase</keyword>
<evidence type="ECO:0000256" key="3">
    <source>
        <dbReference type="ARBA" id="ARBA00023098"/>
    </source>
</evidence>
<accession>A0A0D6JIW1</accession>
<dbReference type="KEGG" id="fil:BN1229_v1_2829"/>
<dbReference type="PROSITE" id="PS51635">
    <property type="entry name" value="PNPLA"/>
    <property type="match status" value="1"/>
</dbReference>
<dbReference type="Proteomes" id="UP000033187">
    <property type="component" value="Chromosome 1"/>
</dbReference>
<keyword evidence="3 4" id="KW-0443">Lipid metabolism</keyword>
<dbReference type="InterPro" id="IPR016035">
    <property type="entry name" value="Acyl_Trfase/lysoPLipase"/>
</dbReference>
<dbReference type="GO" id="GO:0016042">
    <property type="term" value="P:lipid catabolic process"/>
    <property type="evidence" value="ECO:0007669"/>
    <property type="project" value="UniProtKB-UniRule"/>
</dbReference>
<protein>
    <submittedName>
        <fullName evidence="6">NTE family protein RssA</fullName>
    </submittedName>
</protein>
<dbReference type="OrthoDB" id="5290098at2"/>
<dbReference type="Pfam" id="PF01734">
    <property type="entry name" value="Patatin"/>
    <property type="match status" value="1"/>
</dbReference>
<evidence type="ECO:0000256" key="2">
    <source>
        <dbReference type="ARBA" id="ARBA00022963"/>
    </source>
</evidence>
<dbReference type="PANTHER" id="PTHR14226:SF76">
    <property type="entry name" value="NTE FAMILY PROTEIN RSSA"/>
    <property type="match status" value="1"/>
</dbReference>
<dbReference type="InterPro" id="IPR050301">
    <property type="entry name" value="NTE"/>
</dbReference>
<evidence type="ECO:0000256" key="4">
    <source>
        <dbReference type="PROSITE-ProRule" id="PRU01161"/>
    </source>
</evidence>
<dbReference type="Gene3D" id="3.40.1090.10">
    <property type="entry name" value="Cytosolic phospholipase A2 catalytic domain"/>
    <property type="match status" value="2"/>
</dbReference>
<keyword evidence="7" id="KW-1185">Reference proteome</keyword>
<feature type="domain" description="PNPLA" evidence="5">
    <location>
        <begin position="8"/>
        <end position="168"/>
    </location>
</feature>
<comment type="caution">
    <text evidence="4">Lacks conserved residue(s) required for the propagation of feature annotation.</text>
</comment>
<evidence type="ECO:0000259" key="5">
    <source>
        <dbReference type="PROSITE" id="PS51635"/>
    </source>
</evidence>
<feature type="active site" description="Proton acceptor" evidence="4">
    <location>
        <position position="155"/>
    </location>
</feature>
<dbReference type="PANTHER" id="PTHR14226">
    <property type="entry name" value="NEUROPATHY TARGET ESTERASE/SWISS CHEESE D.MELANOGASTER"/>
    <property type="match status" value="1"/>
</dbReference>
<dbReference type="InterPro" id="IPR002641">
    <property type="entry name" value="PNPLA_dom"/>
</dbReference>
<organism evidence="6 7">
    <name type="scientific">Candidatus Filomicrobium marinum</name>
    <dbReference type="NCBI Taxonomy" id="1608628"/>
    <lineage>
        <taxon>Bacteria</taxon>
        <taxon>Pseudomonadati</taxon>
        <taxon>Pseudomonadota</taxon>
        <taxon>Alphaproteobacteria</taxon>
        <taxon>Hyphomicrobiales</taxon>
        <taxon>Hyphomicrobiaceae</taxon>
        <taxon>Filomicrobium</taxon>
    </lineage>
</organism>
<dbReference type="KEGG" id="fiy:BN1229_v1_3085"/>
<sequence>MEYGKIGLALGGGAARGWSHIGVIRALSAAGIEPDIIAGTSIGAVVGGCYAAGHLDDLEDMARGLTVRGVWNFLDFNLAGTGLISGTRLNSRLKKVFGDVRIEDLDCKFTAVATEIGTGHEIWLSRGELGDAVRASYALPGVLKPVKLNGRWLFDGALVNPVPVSVCRALGARYVIAVNLNFDLSSRGTTAAQFDLSEVVEDEEAEPLADIAPRSFSNGFGARRLLQRQIFGKGDKSVPGISTVMVDAFNIVQDRIARSRLAGDPPDAMISPRLYGFNLFDFHRASELIDLGRLAAERELETIRQEISVRRQLGRLKAGVA</sequence>
<proteinExistence type="predicted"/>
<dbReference type="GO" id="GO:0016787">
    <property type="term" value="F:hydrolase activity"/>
    <property type="evidence" value="ECO:0007669"/>
    <property type="project" value="UniProtKB-UniRule"/>
</dbReference>
<dbReference type="SUPFAM" id="SSF52151">
    <property type="entry name" value="FabD/lysophospholipase-like"/>
    <property type="match status" value="1"/>
</dbReference>
<dbReference type="EMBL" id="LN829119">
    <property type="protein sequence ID" value="CPR21518.1"/>
    <property type="molecule type" value="Genomic_DNA"/>
</dbReference>